<dbReference type="Proteomes" id="UP000308697">
    <property type="component" value="Unassembled WGS sequence"/>
</dbReference>
<organism evidence="4 5">
    <name type="scientific">Streptomyces piniterrae</name>
    <dbReference type="NCBI Taxonomy" id="2571125"/>
    <lineage>
        <taxon>Bacteria</taxon>
        <taxon>Bacillati</taxon>
        <taxon>Actinomycetota</taxon>
        <taxon>Actinomycetes</taxon>
        <taxon>Kitasatosporales</taxon>
        <taxon>Streptomycetaceae</taxon>
        <taxon>Streptomyces</taxon>
    </lineage>
</organism>
<feature type="domain" description="CsbD-like" evidence="3">
    <location>
        <begin position="5"/>
        <end position="57"/>
    </location>
</feature>
<dbReference type="RefSeq" id="WP_136737631.1">
    <property type="nucleotide sequence ID" value="NZ_SUMB01000001.1"/>
</dbReference>
<evidence type="ECO:0000259" key="3">
    <source>
        <dbReference type="Pfam" id="PF05532"/>
    </source>
</evidence>
<keyword evidence="5" id="KW-1185">Reference proteome</keyword>
<dbReference type="OrthoDB" id="4290034at2"/>
<gene>
    <name evidence="4" type="ORF">FCH28_00360</name>
</gene>
<protein>
    <submittedName>
        <fullName evidence="4">CsbD family protein</fullName>
    </submittedName>
</protein>
<evidence type="ECO:0000256" key="1">
    <source>
        <dbReference type="ARBA" id="ARBA00009129"/>
    </source>
</evidence>
<feature type="region of interest" description="Disordered" evidence="2">
    <location>
        <begin position="20"/>
        <end position="57"/>
    </location>
</feature>
<evidence type="ECO:0000313" key="5">
    <source>
        <dbReference type="Proteomes" id="UP000308697"/>
    </source>
</evidence>
<dbReference type="SUPFAM" id="SSF69047">
    <property type="entry name" value="Hypothetical protein YjbJ"/>
    <property type="match status" value="1"/>
</dbReference>
<dbReference type="Gene3D" id="1.10.1470.10">
    <property type="entry name" value="YjbJ"/>
    <property type="match status" value="1"/>
</dbReference>
<reference evidence="4 5" key="1">
    <citation type="submission" date="2019-04" db="EMBL/GenBank/DDBJ databases">
        <title>Streptomyces piniterrae sp. nov., a heliquinomycin-producing actinomycete isolated from rhizosphere soil of Pinus yunnanensis.</title>
        <authorList>
            <person name="Zhuang X."/>
            <person name="Zhao J."/>
        </authorList>
    </citation>
    <scope>NUCLEOTIDE SEQUENCE [LARGE SCALE GENOMIC DNA]</scope>
    <source>
        <strain evidence="5">jys28</strain>
    </source>
</reference>
<dbReference type="AlphaFoldDB" id="A0A4V5MLV8"/>
<comment type="similarity">
    <text evidence="1">Belongs to the UPF0337 (CsbD) family.</text>
</comment>
<dbReference type="Pfam" id="PF05532">
    <property type="entry name" value="CsbD"/>
    <property type="match status" value="1"/>
</dbReference>
<proteinExistence type="inferred from homology"/>
<dbReference type="EMBL" id="SUMB01000001">
    <property type="protein sequence ID" value="TJZ58678.1"/>
    <property type="molecule type" value="Genomic_DNA"/>
</dbReference>
<evidence type="ECO:0000313" key="4">
    <source>
        <dbReference type="EMBL" id="TJZ58678.1"/>
    </source>
</evidence>
<evidence type="ECO:0000256" key="2">
    <source>
        <dbReference type="SAM" id="MobiDB-lite"/>
    </source>
</evidence>
<comment type="caution">
    <text evidence="4">The sequence shown here is derived from an EMBL/GenBank/DDBJ whole genome shotgun (WGS) entry which is preliminary data.</text>
</comment>
<dbReference type="InterPro" id="IPR036629">
    <property type="entry name" value="YjbJ_sf"/>
</dbReference>
<dbReference type="InterPro" id="IPR008462">
    <property type="entry name" value="CsbD"/>
</dbReference>
<sequence length="57" mass="6243">MGIGDKTRNIGKIVEGKAKEMAGKATGHESLERKGKAEKIKGKVKHAVERGKDTFRH</sequence>
<accession>A0A4V5MLV8</accession>
<name>A0A4V5MLV8_9ACTN</name>